<sequence>MDRFVTPAEALFAIYRSDAEYDGITVYEVPTGGQPSDWGTLYTIRSADHRCEDQIHFGFNEEGLPVITRVEMD</sequence>
<gene>
    <name evidence="1" type="primary">101</name>
    <name evidence="1" type="ORF">SEA_MUFASA8_101</name>
</gene>
<proteinExistence type="predicted"/>
<name>A0A649VMH7_9CAUD</name>
<dbReference type="KEGG" id="vg:55814552"/>
<organism evidence="1 2">
    <name type="scientific">Arthrobacter phage Mufasa8</name>
    <dbReference type="NCBI Taxonomy" id="2656526"/>
    <lineage>
        <taxon>Viruses</taxon>
        <taxon>Duplodnaviria</taxon>
        <taxon>Heunggongvirae</taxon>
        <taxon>Uroviricota</taxon>
        <taxon>Caudoviricetes</taxon>
        <taxon>Mufasoctovirus</taxon>
        <taxon>Mufasoctovirus mufasa8</taxon>
    </lineage>
</organism>
<dbReference type="EMBL" id="MN586027">
    <property type="protein sequence ID" value="QGJ93548.1"/>
    <property type="molecule type" value="Genomic_DNA"/>
</dbReference>
<reference evidence="1 2" key="1">
    <citation type="submission" date="2019-10" db="EMBL/GenBank/DDBJ databases">
        <authorList>
            <person name="Garlena R.A."/>
            <person name="Russell D.A."/>
            <person name="Pope W.H."/>
            <person name="Jacobs-Sera D."/>
            <person name="Hatfull G.F."/>
        </authorList>
    </citation>
    <scope>NUCLEOTIDE SEQUENCE [LARGE SCALE GENOMIC DNA]</scope>
</reference>
<dbReference type="Proteomes" id="UP000427282">
    <property type="component" value="Segment"/>
</dbReference>
<evidence type="ECO:0000313" key="2">
    <source>
        <dbReference type="Proteomes" id="UP000427282"/>
    </source>
</evidence>
<dbReference type="GeneID" id="55814552"/>
<evidence type="ECO:0000313" key="1">
    <source>
        <dbReference type="EMBL" id="QGJ93548.1"/>
    </source>
</evidence>
<protein>
    <submittedName>
        <fullName evidence="1">Uncharacterized protein</fullName>
    </submittedName>
</protein>
<accession>A0A649VMH7</accession>
<dbReference type="RefSeq" id="YP_009885181.1">
    <property type="nucleotide sequence ID" value="NC_049478.1"/>
</dbReference>
<keyword evidence="2" id="KW-1185">Reference proteome</keyword>